<sequence>MEKKLQLINGDWNIENVSSCTVLECLNEHGNAGERTGTGFAPHVVNIARCGFMAVNKVCIVNSHILHERVPQNVYSHEIQVDAENFGRISLPIIDDFLERMELKNTYKISIYNALDYNGRIAPFSILAAIWKSLSIFEKRETTYFGDDSIWEDKVFYKYLLDSKVDIEGKMPLASSIINGSMTHVYLPPLDENDNQIRSVKSTAFYENFDVMFVRTNLHKSDFEPAELLEGSRRNGQVERFRKCMAEENSDFYDDTAGVPFLIMSTSETRFGVENSNPSDEFEQDCHAGVQVARDQYKEELRGFEVQQGGIMIVLKKNEFFNNEDLLKVISNSIAEQSKGGKITQISFNLLQPSRGAYGREHDPKTAKFISPICRQKAKKIPSSGGEPNRTGKYAKMMKTKAPVFRRQPTNRVATLRHDLGNDESEGDLSNDDTISEVSHDTAEWLPEIEIVKYHGANTNQDAPGIIY</sequence>
<dbReference type="InterPro" id="IPR015193">
    <property type="entry name" value="Xol-1_GHMP-like"/>
</dbReference>
<dbReference type="EMBL" id="WUAV01000006">
    <property type="protein sequence ID" value="KAF1748419.1"/>
    <property type="molecule type" value="Genomic_DNA"/>
</dbReference>
<dbReference type="AlphaFoldDB" id="A0A6A5G1K7"/>
<evidence type="ECO:0000259" key="1">
    <source>
        <dbReference type="Pfam" id="PF09108"/>
    </source>
</evidence>
<dbReference type="Gene3D" id="3.30.70.1000">
    <property type="entry name" value="Switch protein XOL-1, GHMP-like"/>
    <property type="match status" value="1"/>
</dbReference>
<dbReference type="Gene3D" id="3.30.230.10">
    <property type="match status" value="1"/>
</dbReference>
<evidence type="ECO:0000313" key="3">
    <source>
        <dbReference type="EMBL" id="KAF1748419.1"/>
    </source>
</evidence>
<dbReference type="Proteomes" id="UP000483820">
    <property type="component" value="Chromosome X"/>
</dbReference>
<dbReference type="SUPFAM" id="SSF55060">
    <property type="entry name" value="GHMP Kinase, C-terminal domain"/>
    <property type="match status" value="1"/>
</dbReference>
<dbReference type="GeneID" id="9822291"/>
<proteinExistence type="predicted"/>
<gene>
    <name evidence="3" type="ORF">GCK72_024886</name>
</gene>
<accession>A0A6A5G1K7</accession>
<dbReference type="InterPro" id="IPR036554">
    <property type="entry name" value="GHMP_kinase_C_sf"/>
</dbReference>
<dbReference type="RefSeq" id="XP_053579666.1">
    <property type="nucleotide sequence ID" value="XM_053736100.1"/>
</dbReference>
<protein>
    <recommendedName>
        <fullName evidence="5">Switch protein XOL-1 N-terminal domain-containing protein</fullName>
    </recommendedName>
</protein>
<dbReference type="Pfam" id="PF09109">
    <property type="entry name" value="Xol-1_GHMP-like"/>
    <property type="match status" value="1"/>
</dbReference>
<dbReference type="InterPro" id="IPR014721">
    <property type="entry name" value="Ribsml_uS5_D2-typ_fold_subgr"/>
</dbReference>
<feature type="domain" description="Switch protein XOL-1 GHMP-like" evidence="2">
    <location>
        <begin position="199"/>
        <end position="357"/>
    </location>
</feature>
<evidence type="ECO:0000313" key="4">
    <source>
        <dbReference type="Proteomes" id="UP000483820"/>
    </source>
</evidence>
<reference evidence="3 4" key="1">
    <citation type="submission" date="2019-12" db="EMBL/GenBank/DDBJ databases">
        <title>Chromosome-level assembly of the Caenorhabditis remanei genome.</title>
        <authorList>
            <person name="Teterina A.A."/>
            <person name="Willis J.H."/>
            <person name="Phillips P.C."/>
        </authorList>
    </citation>
    <scope>NUCLEOTIDE SEQUENCE [LARGE SCALE GENOMIC DNA]</scope>
    <source>
        <strain evidence="3 4">PX506</strain>
        <tissue evidence="3">Whole organism</tissue>
    </source>
</reference>
<dbReference type="SUPFAM" id="SSF54211">
    <property type="entry name" value="Ribosomal protein S5 domain 2-like"/>
    <property type="match status" value="1"/>
</dbReference>
<dbReference type="CTD" id="9822291"/>
<dbReference type="InterPro" id="IPR020568">
    <property type="entry name" value="Ribosomal_Su5_D2-typ_SF"/>
</dbReference>
<evidence type="ECO:0008006" key="5">
    <source>
        <dbReference type="Google" id="ProtNLM"/>
    </source>
</evidence>
<comment type="caution">
    <text evidence="3">The sequence shown here is derived from an EMBL/GenBank/DDBJ whole genome shotgun (WGS) entry which is preliminary data.</text>
</comment>
<name>A0A6A5G1K7_CAERE</name>
<dbReference type="InterPro" id="IPR015192">
    <property type="entry name" value="Xol-1_N"/>
</dbReference>
<dbReference type="KEGG" id="crq:GCK72_024886"/>
<evidence type="ECO:0000259" key="2">
    <source>
        <dbReference type="Pfam" id="PF09109"/>
    </source>
</evidence>
<dbReference type="Pfam" id="PF09108">
    <property type="entry name" value="Xol-1_N"/>
    <property type="match status" value="1"/>
</dbReference>
<organism evidence="3 4">
    <name type="scientific">Caenorhabditis remanei</name>
    <name type="common">Caenorhabditis vulgaris</name>
    <dbReference type="NCBI Taxonomy" id="31234"/>
    <lineage>
        <taxon>Eukaryota</taxon>
        <taxon>Metazoa</taxon>
        <taxon>Ecdysozoa</taxon>
        <taxon>Nematoda</taxon>
        <taxon>Chromadorea</taxon>
        <taxon>Rhabditida</taxon>
        <taxon>Rhabditina</taxon>
        <taxon>Rhabditomorpha</taxon>
        <taxon>Rhabditoidea</taxon>
        <taxon>Rhabditidae</taxon>
        <taxon>Peloderinae</taxon>
        <taxon>Caenorhabditis</taxon>
    </lineage>
</organism>
<feature type="domain" description="Switch protein XOL-1 N-terminal" evidence="1">
    <location>
        <begin position="38"/>
        <end position="139"/>
    </location>
</feature>